<name>A0A0L0FRT5_9EUKA</name>
<evidence type="ECO:0000313" key="2">
    <source>
        <dbReference type="Proteomes" id="UP000054560"/>
    </source>
</evidence>
<evidence type="ECO:0000313" key="1">
    <source>
        <dbReference type="EMBL" id="KNC79404.1"/>
    </source>
</evidence>
<dbReference type="AlphaFoldDB" id="A0A0L0FRT5"/>
<sequence>MREPQELKACFPNPQNPELSMQSVVADNADWGRTTTYQTFQTTVANNKDRPYLGERTVVQNEDGSTTTGDYKFISFKEADETATHIGSALKSLGVARNTPRIEQNGH</sequence>
<dbReference type="Proteomes" id="UP000054560">
    <property type="component" value="Unassembled WGS sequence"/>
</dbReference>
<protein>
    <submittedName>
        <fullName evidence="1">Uncharacterized protein</fullName>
    </submittedName>
</protein>
<accession>A0A0L0FRT5</accession>
<reference evidence="1 2" key="1">
    <citation type="submission" date="2011-02" db="EMBL/GenBank/DDBJ databases">
        <title>The Genome Sequence of Sphaeroforma arctica JP610.</title>
        <authorList>
            <consortium name="The Broad Institute Genome Sequencing Platform"/>
            <person name="Russ C."/>
            <person name="Cuomo C."/>
            <person name="Young S.K."/>
            <person name="Zeng Q."/>
            <person name="Gargeya S."/>
            <person name="Alvarado L."/>
            <person name="Berlin A."/>
            <person name="Chapman S.B."/>
            <person name="Chen Z."/>
            <person name="Freedman E."/>
            <person name="Gellesch M."/>
            <person name="Goldberg J."/>
            <person name="Griggs A."/>
            <person name="Gujja S."/>
            <person name="Heilman E."/>
            <person name="Heiman D."/>
            <person name="Howarth C."/>
            <person name="Mehta T."/>
            <person name="Neiman D."/>
            <person name="Pearson M."/>
            <person name="Roberts A."/>
            <person name="Saif S."/>
            <person name="Shea T."/>
            <person name="Shenoy N."/>
            <person name="Sisk P."/>
            <person name="Stolte C."/>
            <person name="Sykes S."/>
            <person name="White J."/>
            <person name="Yandava C."/>
            <person name="Burger G."/>
            <person name="Gray M.W."/>
            <person name="Holland P.W.H."/>
            <person name="King N."/>
            <person name="Lang F.B.F."/>
            <person name="Roger A.J."/>
            <person name="Ruiz-Trillo I."/>
            <person name="Haas B."/>
            <person name="Nusbaum C."/>
            <person name="Birren B."/>
        </authorList>
    </citation>
    <scope>NUCLEOTIDE SEQUENCE [LARGE SCALE GENOMIC DNA]</scope>
    <source>
        <strain evidence="1 2">JP610</strain>
    </source>
</reference>
<dbReference type="GeneID" id="25908708"/>
<proteinExistence type="predicted"/>
<dbReference type="EMBL" id="KQ242312">
    <property type="protein sequence ID" value="KNC79404.1"/>
    <property type="molecule type" value="Genomic_DNA"/>
</dbReference>
<dbReference type="RefSeq" id="XP_014153306.1">
    <property type="nucleotide sequence ID" value="XM_014297831.1"/>
</dbReference>
<dbReference type="SUPFAM" id="SSF56801">
    <property type="entry name" value="Acetyl-CoA synthetase-like"/>
    <property type="match status" value="1"/>
</dbReference>
<keyword evidence="2" id="KW-1185">Reference proteome</keyword>
<organism evidence="1 2">
    <name type="scientific">Sphaeroforma arctica JP610</name>
    <dbReference type="NCBI Taxonomy" id="667725"/>
    <lineage>
        <taxon>Eukaryota</taxon>
        <taxon>Ichthyosporea</taxon>
        <taxon>Ichthyophonida</taxon>
        <taxon>Sphaeroforma</taxon>
    </lineage>
</organism>
<gene>
    <name evidence="1" type="ORF">SARC_08204</name>
</gene>